<accession>A0A2Z7D7W2</accession>
<reference evidence="1 2" key="1">
    <citation type="journal article" date="2015" name="Proc. Natl. Acad. Sci. U.S.A.">
        <title>The resurrection genome of Boea hygrometrica: A blueprint for survival of dehydration.</title>
        <authorList>
            <person name="Xiao L."/>
            <person name="Yang G."/>
            <person name="Zhang L."/>
            <person name="Yang X."/>
            <person name="Zhao S."/>
            <person name="Ji Z."/>
            <person name="Zhou Q."/>
            <person name="Hu M."/>
            <person name="Wang Y."/>
            <person name="Chen M."/>
            <person name="Xu Y."/>
            <person name="Jin H."/>
            <person name="Xiao X."/>
            <person name="Hu G."/>
            <person name="Bao F."/>
            <person name="Hu Y."/>
            <person name="Wan P."/>
            <person name="Li L."/>
            <person name="Deng X."/>
            <person name="Kuang T."/>
            <person name="Xiang C."/>
            <person name="Zhu J.K."/>
            <person name="Oliver M.J."/>
            <person name="He Y."/>
        </authorList>
    </citation>
    <scope>NUCLEOTIDE SEQUENCE [LARGE SCALE GENOMIC DNA]</scope>
    <source>
        <strain evidence="2">cv. XS01</strain>
    </source>
</reference>
<evidence type="ECO:0000313" key="2">
    <source>
        <dbReference type="Proteomes" id="UP000250235"/>
    </source>
</evidence>
<dbReference type="AlphaFoldDB" id="A0A2Z7D7W2"/>
<proteinExistence type="predicted"/>
<evidence type="ECO:0000313" key="1">
    <source>
        <dbReference type="EMBL" id="KZV55097.1"/>
    </source>
</evidence>
<protein>
    <submittedName>
        <fullName evidence="1">Uncharacterized protein</fullName>
    </submittedName>
</protein>
<sequence>MVAISVGLKVNWGHVLFHTLVAMVHTPKKQSQGFAVQMSVLLEKLVKAELGESIKLHPLKVLNNKSVHTI</sequence>
<organism evidence="1 2">
    <name type="scientific">Dorcoceras hygrometricum</name>
    <dbReference type="NCBI Taxonomy" id="472368"/>
    <lineage>
        <taxon>Eukaryota</taxon>
        <taxon>Viridiplantae</taxon>
        <taxon>Streptophyta</taxon>
        <taxon>Embryophyta</taxon>
        <taxon>Tracheophyta</taxon>
        <taxon>Spermatophyta</taxon>
        <taxon>Magnoliopsida</taxon>
        <taxon>eudicotyledons</taxon>
        <taxon>Gunneridae</taxon>
        <taxon>Pentapetalae</taxon>
        <taxon>asterids</taxon>
        <taxon>lamiids</taxon>
        <taxon>Lamiales</taxon>
        <taxon>Gesneriaceae</taxon>
        <taxon>Didymocarpoideae</taxon>
        <taxon>Trichosporeae</taxon>
        <taxon>Loxocarpinae</taxon>
        <taxon>Dorcoceras</taxon>
    </lineage>
</organism>
<dbReference type="EMBL" id="KQ989013">
    <property type="protein sequence ID" value="KZV55097.1"/>
    <property type="molecule type" value="Genomic_DNA"/>
</dbReference>
<dbReference type="Proteomes" id="UP000250235">
    <property type="component" value="Unassembled WGS sequence"/>
</dbReference>
<keyword evidence="2" id="KW-1185">Reference proteome</keyword>
<gene>
    <name evidence="1" type="ORF">F511_07483</name>
</gene>
<name>A0A2Z7D7W2_9LAMI</name>